<comment type="caution">
    <text evidence="3">The sequence shown here is derived from an EMBL/GenBank/DDBJ whole genome shotgun (WGS) entry which is preliminary data.</text>
</comment>
<proteinExistence type="predicted"/>
<feature type="compositionally biased region" description="Basic and acidic residues" evidence="1">
    <location>
        <begin position="149"/>
        <end position="159"/>
    </location>
</feature>
<gene>
    <name evidence="3" type="ORF">C4B60_05700</name>
</gene>
<dbReference type="OrthoDB" id="2966368at2"/>
<sequence length="344" mass="38917">MKNNQMPLTLSESIVLDGNIGLKEIRSLSFEPSVSITEHADHVLIEGSLYLAGEGTATSDSRFDENAYAGYDRIQVINQMQDEQLEFEHYFPITVNVSSSRVANVHQLDVYIEHIDYELKDERLLSIQADIVVDGVAKAEPRPPAAEFVEEKTEPVEDKSAEEEREEIHELPIRLLPNPFNGWNGTMPAEDTLEFDLDEKFVSFVPNQETVDNGDGDQAEAVKEENVDLKQTAHEVIAAVQSELVPENEIRATPQEEPQNETARYDEHESKGHEEEYQNDDQALMSFVSSLEEEMTTLKIYIAQQDETPEMVAERYGVSMVSLMKANQLESRAPFEKGTLVWIP</sequence>
<feature type="region of interest" description="Disordered" evidence="1">
    <location>
        <begin position="143"/>
        <end position="163"/>
    </location>
</feature>
<feature type="compositionally biased region" description="Basic and acidic residues" evidence="1">
    <location>
        <begin position="263"/>
        <end position="276"/>
    </location>
</feature>
<dbReference type="RefSeq" id="WP_104057043.1">
    <property type="nucleotide sequence ID" value="NZ_PREZ01000002.1"/>
</dbReference>
<dbReference type="Proteomes" id="UP000239047">
    <property type="component" value="Unassembled WGS sequence"/>
</dbReference>
<keyword evidence="4" id="KW-1185">Reference proteome</keyword>
<organism evidence="3 4">
    <name type="scientific">Jeotgalibacillus proteolyticus</name>
    <dbReference type="NCBI Taxonomy" id="2082395"/>
    <lineage>
        <taxon>Bacteria</taxon>
        <taxon>Bacillati</taxon>
        <taxon>Bacillota</taxon>
        <taxon>Bacilli</taxon>
        <taxon>Bacillales</taxon>
        <taxon>Caryophanaceae</taxon>
        <taxon>Jeotgalibacillus</taxon>
    </lineage>
</organism>
<name>A0A2S5GF69_9BACL</name>
<accession>A0A2S5GF69</accession>
<feature type="domain" description="Stage VI sporulation protein D N-terminal" evidence="2">
    <location>
        <begin position="8"/>
        <end position="136"/>
    </location>
</feature>
<dbReference type="InterPro" id="IPR048862">
    <property type="entry name" value="SPOCS_spoVID_N"/>
</dbReference>
<dbReference type="EMBL" id="PREZ01000002">
    <property type="protein sequence ID" value="PPA71554.1"/>
    <property type="molecule type" value="Genomic_DNA"/>
</dbReference>
<dbReference type="CDD" id="cd00118">
    <property type="entry name" value="LysM"/>
    <property type="match status" value="1"/>
</dbReference>
<dbReference type="AlphaFoldDB" id="A0A2S5GF69"/>
<protein>
    <recommendedName>
        <fullName evidence="2">Stage VI sporulation protein D N-terminal domain-containing protein</fullName>
    </recommendedName>
</protein>
<evidence type="ECO:0000259" key="2">
    <source>
        <dbReference type="Pfam" id="PF20918"/>
    </source>
</evidence>
<evidence type="ECO:0000313" key="3">
    <source>
        <dbReference type="EMBL" id="PPA71554.1"/>
    </source>
</evidence>
<reference evidence="3 4" key="1">
    <citation type="submission" date="2018-02" db="EMBL/GenBank/DDBJ databases">
        <title>Jeotgalibacillus proteolyticum sp. nov. a protease producing bacterium isolated from ocean sediments of Laizhou Bay.</title>
        <authorList>
            <person name="Li Y."/>
        </authorList>
    </citation>
    <scope>NUCLEOTIDE SEQUENCE [LARGE SCALE GENOMIC DNA]</scope>
    <source>
        <strain evidence="3 4">22-7</strain>
    </source>
</reference>
<evidence type="ECO:0000313" key="4">
    <source>
        <dbReference type="Proteomes" id="UP000239047"/>
    </source>
</evidence>
<dbReference type="Pfam" id="PF20918">
    <property type="entry name" value="SPOCS_spoVID-N"/>
    <property type="match status" value="1"/>
</dbReference>
<evidence type="ECO:0000256" key="1">
    <source>
        <dbReference type="SAM" id="MobiDB-lite"/>
    </source>
</evidence>
<feature type="region of interest" description="Disordered" evidence="1">
    <location>
        <begin position="246"/>
        <end position="280"/>
    </location>
</feature>
<dbReference type="InterPro" id="IPR018392">
    <property type="entry name" value="LysM"/>
</dbReference>